<name>A0A427ADR2_ENSVE</name>
<dbReference type="InterPro" id="IPR026728">
    <property type="entry name" value="BLTP3A/B"/>
</dbReference>
<protein>
    <submittedName>
        <fullName evidence="1">Uncharacterized protein</fullName>
    </submittedName>
</protein>
<proteinExistence type="predicted"/>
<dbReference type="PANTHER" id="PTHR22774">
    <property type="entry name" value="CHOREIN N-TERMINAL DOMAIN-CONTAINING PROTEIN"/>
    <property type="match status" value="1"/>
</dbReference>
<organism evidence="1 2">
    <name type="scientific">Ensete ventricosum</name>
    <name type="common">Abyssinian banana</name>
    <name type="synonym">Musa ensete</name>
    <dbReference type="NCBI Taxonomy" id="4639"/>
    <lineage>
        <taxon>Eukaryota</taxon>
        <taxon>Viridiplantae</taxon>
        <taxon>Streptophyta</taxon>
        <taxon>Embryophyta</taxon>
        <taxon>Tracheophyta</taxon>
        <taxon>Spermatophyta</taxon>
        <taxon>Magnoliopsida</taxon>
        <taxon>Liliopsida</taxon>
        <taxon>Zingiberales</taxon>
        <taxon>Musaceae</taxon>
        <taxon>Ensete</taxon>
    </lineage>
</organism>
<dbReference type="PANTHER" id="PTHR22774:SF11">
    <property type="entry name" value="CHOREIN N-TERMINAL DOMAIN-CONTAINING PROTEIN"/>
    <property type="match status" value="1"/>
</dbReference>
<dbReference type="Proteomes" id="UP000287651">
    <property type="component" value="Unassembled WGS sequence"/>
</dbReference>
<evidence type="ECO:0000313" key="2">
    <source>
        <dbReference type="Proteomes" id="UP000287651"/>
    </source>
</evidence>
<sequence>MDRSLPGDTLDAALYRAIWGCFRPITARNRSIMVDFDRRCPLSGSISLAATWLQRERGRCLRPENLRTAPQMRTLRANDLFTAIEAVATKEELAHLAFLCRSEVDSVGRIAAGMLRLLRLDKSLGQGAIDQLSNLGSGSIDTVLTPEKLSRRSSFSSVSFTPRTPISNAILESPNESMESTITMLEVEILDLQSKCSSLISELDSSDGSEHVSDVKYLTEKLENMQTLLTRLRTLV</sequence>
<gene>
    <name evidence="1" type="ORF">B296_00020525</name>
</gene>
<comment type="caution">
    <text evidence="1">The sequence shown here is derived from an EMBL/GenBank/DDBJ whole genome shotgun (WGS) entry which is preliminary data.</text>
</comment>
<dbReference type="AlphaFoldDB" id="A0A427ADR2"/>
<accession>A0A427ADR2</accession>
<evidence type="ECO:0000313" key="1">
    <source>
        <dbReference type="EMBL" id="RRT74364.1"/>
    </source>
</evidence>
<reference evidence="1 2" key="1">
    <citation type="journal article" date="2014" name="Agronomy (Basel)">
        <title>A Draft Genome Sequence for Ensete ventricosum, the Drought-Tolerant Tree Against Hunger.</title>
        <authorList>
            <person name="Harrison J."/>
            <person name="Moore K.A."/>
            <person name="Paszkiewicz K."/>
            <person name="Jones T."/>
            <person name="Grant M."/>
            <person name="Ambacheew D."/>
            <person name="Muzemil S."/>
            <person name="Studholme D.J."/>
        </authorList>
    </citation>
    <scope>NUCLEOTIDE SEQUENCE [LARGE SCALE GENOMIC DNA]</scope>
</reference>
<dbReference type="EMBL" id="AMZH03002794">
    <property type="protein sequence ID" value="RRT74364.1"/>
    <property type="molecule type" value="Genomic_DNA"/>
</dbReference>